<proteinExistence type="predicted"/>
<accession>A0AAD5PTE3</accession>
<organism evidence="1 2">
    <name type="scientific">Daphnia sinensis</name>
    <dbReference type="NCBI Taxonomy" id="1820382"/>
    <lineage>
        <taxon>Eukaryota</taxon>
        <taxon>Metazoa</taxon>
        <taxon>Ecdysozoa</taxon>
        <taxon>Arthropoda</taxon>
        <taxon>Crustacea</taxon>
        <taxon>Branchiopoda</taxon>
        <taxon>Diplostraca</taxon>
        <taxon>Cladocera</taxon>
        <taxon>Anomopoda</taxon>
        <taxon>Daphniidae</taxon>
        <taxon>Daphnia</taxon>
        <taxon>Daphnia similis group</taxon>
    </lineage>
</organism>
<comment type="caution">
    <text evidence="1">The sequence shown here is derived from an EMBL/GenBank/DDBJ whole genome shotgun (WGS) entry which is preliminary data.</text>
</comment>
<dbReference type="AlphaFoldDB" id="A0AAD5PTE3"/>
<evidence type="ECO:0000313" key="2">
    <source>
        <dbReference type="Proteomes" id="UP000820818"/>
    </source>
</evidence>
<keyword evidence="2" id="KW-1185">Reference proteome</keyword>
<protein>
    <submittedName>
        <fullName evidence="1">Uncharacterized protein</fullName>
    </submittedName>
</protein>
<dbReference type="Proteomes" id="UP000820818">
    <property type="component" value="Linkage Group LG7"/>
</dbReference>
<gene>
    <name evidence="1" type="ORF">GHT06_018646</name>
</gene>
<dbReference type="EMBL" id="WJBH02000007">
    <property type="protein sequence ID" value="KAI9556079.1"/>
    <property type="molecule type" value="Genomic_DNA"/>
</dbReference>
<sequence>MENAEKLQCLRQMKGLVDSGRPSPETLAHGKILNESLNKGKLEIDKLEQAKKQIKSDLDKNIFSILPQILEELKHEARECQII</sequence>
<reference evidence="1 2" key="1">
    <citation type="submission" date="2022-05" db="EMBL/GenBank/DDBJ databases">
        <title>A multi-omics perspective on studying reproductive biology in Daphnia sinensis.</title>
        <authorList>
            <person name="Jia J."/>
        </authorList>
    </citation>
    <scope>NUCLEOTIDE SEQUENCE [LARGE SCALE GENOMIC DNA]</scope>
    <source>
        <strain evidence="1 2">WSL</strain>
    </source>
</reference>
<evidence type="ECO:0000313" key="1">
    <source>
        <dbReference type="EMBL" id="KAI9556079.1"/>
    </source>
</evidence>
<name>A0AAD5PTE3_9CRUS</name>